<reference evidence="1" key="1">
    <citation type="submission" date="2023-11" db="EMBL/GenBank/DDBJ databases">
        <title>Genome assemblies of two species of porcelain crab, Petrolisthes cinctipes and Petrolisthes manimaculis (Anomura: Porcellanidae).</title>
        <authorList>
            <person name="Angst P."/>
        </authorList>
    </citation>
    <scope>NUCLEOTIDE SEQUENCE</scope>
    <source>
        <strain evidence="1">PB745_02</strain>
        <tissue evidence="1">Gill</tissue>
    </source>
</reference>
<name>A0AAE1ULM0_9EUCA</name>
<proteinExistence type="predicted"/>
<comment type="caution">
    <text evidence="1">The sequence shown here is derived from an EMBL/GenBank/DDBJ whole genome shotgun (WGS) entry which is preliminary data.</text>
</comment>
<keyword evidence="2" id="KW-1185">Reference proteome</keyword>
<evidence type="ECO:0000313" key="1">
    <source>
        <dbReference type="EMBL" id="KAK4329568.1"/>
    </source>
</evidence>
<dbReference type="Proteomes" id="UP001292094">
    <property type="component" value="Unassembled WGS sequence"/>
</dbReference>
<evidence type="ECO:0000313" key="2">
    <source>
        <dbReference type="Proteomes" id="UP001292094"/>
    </source>
</evidence>
<accession>A0AAE1ULM0</accession>
<organism evidence="1 2">
    <name type="scientific">Petrolisthes manimaculis</name>
    <dbReference type="NCBI Taxonomy" id="1843537"/>
    <lineage>
        <taxon>Eukaryota</taxon>
        <taxon>Metazoa</taxon>
        <taxon>Ecdysozoa</taxon>
        <taxon>Arthropoda</taxon>
        <taxon>Crustacea</taxon>
        <taxon>Multicrustacea</taxon>
        <taxon>Malacostraca</taxon>
        <taxon>Eumalacostraca</taxon>
        <taxon>Eucarida</taxon>
        <taxon>Decapoda</taxon>
        <taxon>Pleocyemata</taxon>
        <taxon>Anomura</taxon>
        <taxon>Galatheoidea</taxon>
        <taxon>Porcellanidae</taxon>
        <taxon>Petrolisthes</taxon>
    </lineage>
</organism>
<dbReference type="AlphaFoldDB" id="A0AAE1ULM0"/>
<gene>
    <name evidence="1" type="ORF">Pmani_000090</name>
</gene>
<sequence>MTGSKLTEKEGAFDELKEGGILMCNLDAIDWSTCCQETRHLHLVAQTSTHESGLDDTSGHQDGVTHINTQWFTNGTSKNNQQLRF</sequence>
<dbReference type="EMBL" id="JAWZYT010000005">
    <property type="protein sequence ID" value="KAK4329568.1"/>
    <property type="molecule type" value="Genomic_DNA"/>
</dbReference>
<protein>
    <submittedName>
        <fullName evidence="1">Uncharacterized protein</fullName>
    </submittedName>
</protein>